<accession>A0ABY0BRW6</accession>
<feature type="transmembrane region" description="Helical" evidence="9">
    <location>
        <begin position="140"/>
        <end position="162"/>
    </location>
</feature>
<evidence type="ECO:0000256" key="3">
    <source>
        <dbReference type="ARBA" id="ARBA00022475"/>
    </source>
</evidence>
<protein>
    <recommendedName>
        <fullName evidence="9">Apolipoprotein N-acyltransferase</fullName>
        <shortName evidence="9">ALP N-acyltransferase</shortName>
        <ecNumber evidence="9">2.3.1.269</ecNumber>
    </recommendedName>
</protein>
<feature type="transmembrane region" description="Helical" evidence="9">
    <location>
        <begin position="67"/>
        <end position="90"/>
    </location>
</feature>
<comment type="function">
    <text evidence="9">Catalyzes the phospholipid dependent N-acylation of the N-terminal cysteine of apolipoprotein, the last step in lipoprotein maturation.</text>
</comment>
<proteinExistence type="inferred from homology"/>
<keyword evidence="3 9" id="KW-1003">Cell membrane</keyword>
<dbReference type="PANTHER" id="PTHR38686">
    <property type="entry name" value="APOLIPOPROTEIN N-ACYLTRANSFERASE"/>
    <property type="match status" value="1"/>
</dbReference>
<dbReference type="Pfam" id="PF00795">
    <property type="entry name" value="CN_hydrolase"/>
    <property type="match status" value="1"/>
</dbReference>
<dbReference type="EC" id="2.3.1.269" evidence="9"/>
<evidence type="ECO:0000259" key="10">
    <source>
        <dbReference type="PROSITE" id="PS50263"/>
    </source>
</evidence>
<dbReference type="HAMAP" id="MF_01148">
    <property type="entry name" value="Lnt"/>
    <property type="match status" value="1"/>
</dbReference>
<keyword evidence="7 9" id="KW-0472">Membrane</keyword>
<evidence type="ECO:0000256" key="6">
    <source>
        <dbReference type="ARBA" id="ARBA00022989"/>
    </source>
</evidence>
<comment type="similarity">
    <text evidence="2 9">Belongs to the CN hydrolase family. Apolipoprotein N-acyltransferase subfamily.</text>
</comment>
<sequence>MTFSYAPFGQGWIAPIVMALWLIGLLACQTQRQALAIGFAFGFGWFGAGISWVFVSIDQFGGLPLVFSILIMVVLWAYLALFPMLAAWLWFRCRRYLSGLSLFAFPFIWLLTEFLRGWLLTGFPWLSLGYTQTSQILGQLAPHIGEIGLIVAVLLSAIGFAYTLLRKQFAWLLMPLGVYVIAMYAPHLNPMQATGENTQVALVQGNVELDLKWDPAVQWQQLATYRAMTEPYLADHDIIVWPESAVTVLEDRAEFSLQQLDVLAAAQQASIITGIIDLKYDRHHPTGEYFNSIVVLGEQAGPEGYYYGHQNRYEKHQLLPIGEFVPFESILRPLAPLFNLPMSSFSRGAYEQPNLNANGFQIAANICYEVAFPRQIRANVQDDTQLLLTVSNDSWFGDSHGPHQHLEIARMRAMEMGRPMLRATNSGVTAIIDERGRTINQIPAFVPAVASGRVAIVEGVTWYRQLGDWPAWLLAFVSLIIAGKRRQQHKP</sequence>
<reference evidence="11 12" key="1">
    <citation type="journal article" date="2018" name="Front. Microbiol.">
        <title>Genome-Based Analysis Reveals the Taxonomy and Diversity of the Family Idiomarinaceae.</title>
        <authorList>
            <person name="Liu Y."/>
            <person name="Lai Q."/>
            <person name="Shao Z."/>
        </authorList>
    </citation>
    <scope>NUCLEOTIDE SEQUENCE [LARGE SCALE GENOMIC DNA]</scope>
    <source>
        <strain evidence="11 12">CF12-14</strain>
    </source>
</reference>
<gene>
    <name evidence="9" type="primary">lnt</name>
    <name evidence="11" type="ORF">CWE07_09160</name>
</gene>
<evidence type="ECO:0000256" key="1">
    <source>
        <dbReference type="ARBA" id="ARBA00004651"/>
    </source>
</evidence>
<dbReference type="InterPro" id="IPR003010">
    <property type="entry name" value="C-N_Hydrolase"/>
</dbReference>
<comment type="catalytic activity">
    <reaction evidence="9">
        <text>N-terminal S-1,2-diacyl-sn-glyceryl-L-cysteinyl-[lipoprotein] + a glycerophospholipid = N-acyl-S-1,2-diacyl-sn-glyceryl-L-cysteinyl-[lipoprotein] + a 2-acyl-sn-glycero-3-phospholipid + H(+)</text>
        <dbReference type="Rhea" id="RHEA:48228"/>
        <dbReference type="Rhea" id="RHEA-COMP:14681"/>
        <dbReference type="Rhea" id="RHEA-COMP:14684"/>
        <dbReference type="ChEBI" id="CHEBI:15378"/>
        <dbReference type="ChEBI" id="CHEBI:136912"/>
        <dbReference type="ChEBI" id="CHEBI:140656"/>
        <dbReference type="ChEBI" id="CHEBI:140657"/>
        <dbReference type="ChEBI" id="CHEBI:140660"/>
        <dbReference type="EC" id="2.3.1.269"/>
    </reaction>
</comment>
<keyword evidence="8 9" id="KW-0012">Acyltransferase</keyword>
<organism evidence="11 12">
    <name type="scientific">Aliidiomarina maris</name>
    <dbReference type="NCBI Taxonomy" id="531312"/>
    <lineage>
        <taxon>Bacteria</taxon>
        <taxon>Pseudomonadati</taxon>
        <taxon>Pseudomonadota</taxon>
        <taxon>Gammaproteobacteria</taxon>
        <taxon>Alteromonadales</taxon>
        <taxon>Idiomarinaceae</taxon>
        <taxon>Aliidiomarina</taxon>
    </lineage>
</organism>
<keyword evidence="6 9" id="KW-1133">Transmembrane helix</keyword>
<comment type="subcellular location">
    <subcellularLocation>
        <location evidence="1 9">Cell membrane</location>
        <topology evidence="1 9">Multi-pass membrane protein</topology>
    </subcellularLocation>
</comment>
<evidence type="ECO:0000313" key="11">
    <source>
        <dbReference type="EMBL" id="RUO24262.1"/>
    </source>
</evidence>
<comment type="caution">
    <text evidence="11">The sequence shown here is derived from an EMBL/GenBank/DDBJ whole genome shotgun (WGS) entry which is preliminary data.</text>
</comment>
<dbReference type="InterPro" id="IPR004563">
    <property type="entry name" value="Apolipo_AcylTrfase"/>
</dbReference>
<keyword evidence="5 9" id="KW-0812">Transmembrane</keyword>
<feature type="transmembrane region" description="Helical" evidence="9">
    <location>
        <begin position="12"/>
        <end position="28"/>
    </location>
</feature>
<dbReference type="EMBL" id="PIPK01000007">
    <property type="protein sequence ID" value="RUO24262.1"/>
    <property type="molecule type" value="Genomic_DNA"/>
</dbReference>
<evidence type="ECO:0000256" key="4">
    <source>
        <dbReference type="ARBA" id="ARBA00022679"/>
    </source>
</evidence>
<name>A0ABY0BRW6_9GAMM</name>
<evidence type="ECO:0000256" key="9">
    <source>
        <dbReference type="HAMAP-Rule" id="MF_01148"/>
    </source>
</evidence>
<feature type="transmembrane region" description="Helical" evidence="9">
    <location>
        <begin position="35"/>
        <end position="55"/>
    </location>
</feature>
<dbReference type="NCBIfam" id="TIGR00546">
    <property type="entry name" value="lnt"/>
    <property type="match status" value="1"/>
</dbReference>
<dbReference type="CDD" id="cd07571">
    <property type="entry name" value="ALP_N-acyl_transferase"/>
    <property type="match status" value="1"/>
</dbReference>
<evidence type="ECO:0000313" key="12">
    <source>
        <dbReference type="Proteomes" id="UP000287865"/>
    </source>
</evidence>
<dbReference type="Pfam" id="PF20154">
    <property type="entry name" value="LNT_N"/>
    <property type="match status" value="1"/>
</dbReference>
<dbReference type="Proteomes" id="UP000287865">
    <property type="component" value="Unassembled WGS sequence"/>
</dbReference>
<comment type="pathway">
    <text evidence="9">Protein modification; lipoprotein biosynthesis (N-acyl transfer).</text>
</comment>
<dbReference type="InterPro" id="IPR036526">
    <property type="entry name" value="C-N_Hydrolase_sf"/>
</dbReference>
<dbReference type="PROSITE" id="PS50263">
    <property type="entry name" value="CN_HYDROLASE"/>
    <property type="match status" value="1"/>
</dbReference>
<feature type="transmembrane region" description="Helical" evidence="9">
    <location>
        <begin position="102"/>
        <end position="120"/>
    </location>
</feature>
<evidence type="ECO:0000256" key="7">
    <source>
        <dbReference type="ARBA" id="ARBA00023136"/>
    </source>
</evidence>
<feature type="domain" description="CN hydrolase" evidence="10">
    <location>
        <begin position="203"/>
        <end position="456"/>
    </location>
</feature>
<evidence type="ECO:0000256" key="2">
    <source>
        <dbReference type="ARBA" id="ARBA00010065"/>
    </source>
</evidence>
<dbReference type="InterPro" id="IPR045378">
    <property type="entry name" value="LNT_N"/>
</dbReference>
<keyword evidence="4 9" id="KW-0808">Transferase</keyword>
<evidence type="ECO:0000256" key="8">
    <source>
        <dbReference type="ARBA" id="ARBA00023315"/>
    </source>
</evidence>
<dbReference type="SUPFAM" id="SSF56317">
    <property type="entry name" value="Carbon-nitrogen hydrolase"/>
    <property type="match status" value="1"/>
</dbReference>
<dbReference type="PANTHER" id="PTHR38686:SF1">
    <property type="entry name" value="APOLIPOPROTEIN N-ACYLTRANSFERASE"/>
    <property type="match status" value="1"/>
</dbReference>
<keyword evidence="12" id="KW-1185">Reference proteome</keyword>
<dbReference type="Gene3D" id="3.60.110.10">
    <property type="entry name" value="Carbon-nitrogen hydrolase"/>
    <property type="match status" value="1"/>
</dbReference>
<feature type="transmembrane region" description="Helical" evidence="9">
    <location>
        <begin position="169"/>
        <end position="187"/>
    </location>
</feature>
<evidence type="ECO:0000256" key="5">
    <source>
        <dbReference type="ARBA" id="ARBA00022692"/>
    </source>
</evidence>